<feature type="domain" description="Glycosyltransferase subfamily 4-like N-terminal" evidence="2">
    <location>
        <begin position="15"/>
        <end position="215"/>
    </location>
</feature>
<sequence>MRIAIFTDSFFPKIDGIAVSVQGFCEKLEARGHKFIICCPRYGDHDSETLGENIAVERFNSVALPSYPEMRIIVPGRKRLHRVIRNFKPDLIHIQTPGFMGQYGVAAGKLYSIPVVGTYHTMMSEVGMYINPLRLMKVDKLLSRFRRKKKIASKLAKLTRKKPPSLGGKLLYQLANRLYEKCAVVVSPSELIKRDLIEKKLKAPVTVISNGIDLKHFYAAKRAYPASQPRILHVGRIAPEKNTEEVIRAFALVKREIPDALLTVVGDGPVLLDLKREASELNIADSINFMGYRSRKDLPQIYHEHDLFVTASAMETQGLVALEAIATGLPAVGVDAFALPELIHHGQNGYVPPAHDVPGIAAAIVKMLKDRAFYESASAASIAIAAEHSHERSVDRLEKIYRKAITR</sequence>
<feature type="domain" description="Glycosyl transferase family 1" evidence="1">
    <location>
        <begin position="222"/>
        <end position="378"/>
    </location>
</feature>
<keyword evidence="4" id="KW-1185">Reference proteome</keyword>
<evidence type="ECO:0000313" key="4">
    <source>
        <dbReference type="Proteomes" id="UP000006048"/>
    </source>
</evidence>
<dbReference type="HOGENOM" id="CLU_009583_2_0_12"/>
<dbReference type="PANTHER" id="PTHR45947">
    <property type="entry name" value="SULFOQUINOVOSYL TRANSFERASE SQD2"/>
    <property type="match status" value="1"/>
</dbReference>
<evidence type="ECO:0000259" key="2">
    <source>
        <dbReference type="Pfam" id="PF13439"/>
    </source>
</evidence>
<accession>I4BBQ2</accession>
<gene>
    <name evidence="3" type="ordered locus">Turpa_4075</name>
</gene>
<dbReference type="Pfam" id="PF13439">
    <property type="entry name" value="Glyco_transf_4"/>
    <property type="match status" value="1"/>
</dbReference>
<dbReference type="GO" id="GO:0016757">
    <property type="term" value="F:glycosyltransferase activity"/>
    <property type="evidence" value="ECO:0007669"/>
    <property type="project" value="InterPro"/>
</dbReference>
<dbReference type="EMBL" id="CP002959">
    <property type="protein sequence ID" value="AFM14709.1"/>
    <property type="molecule type" value="Genomic_DNA"/>
</dbReference>
<name>I4BBQ2_TURPD</name>
<proteinExistence type="predicted"/>
<evidence type="ECO:0000259" key="1">
    <source>
        <dbReference type="Pfam" id="PF00534"/>
    </source>
</evidence>
<dbReference type="SUPFAM" id="SSF53756">
    <property type="entry name" value="UDP-Glycosyltransferase/glycogen phosphorylase"/>
    <property type="match status" value="1"/>
</dbReference>
<keyword evidence="3" id="KW-0808">Transferase</keyword>
<dbReference type="OrthoDB" id="9802525at2"/>
<dbReference type="Pfam" id="PF00534">
    <property type="entry name" value="Glycos_transf_1"/>
    <property type="match status" value="1"/>
</dbReference>
<dbReference type="PATRIC" id="fig|869212.3.peg.4111"/>
<dbReference type="Gene3D" id="3.40.50.2000">
    <property type="entry name" value="Glycogen Phosphorylase B"/>
    <property type="match status" value="2"/>
</dbReference>
<dbReference type="KEGG" id="tpx:Turpa_4075"/>
<reference evidence="3 4" key="1">
    <citation type="submission" date="2012-06" db="EMBL/GenBank/DDBJ databases">
        <title>The complete chromosome of genome of Turneriella parva DSM 21527.</title>
        <authorList>
            <consortium name="US DOE Joint Genome Institute (JGI-PGF)"/>
            <person name="Lucas S."/>
            <person name="Han J."/>
            <person name="Lapidus A."/>
            <person name="Bruce D."/>
            <person name="Goodwin L."/>
            <person name="Pitluck S."/>
            <person name="Peters L."/>
            <person name="Kyrpides N."/>
            <person name="Mavromatis K."/>
            <person name="Ivanova N."/>
            <person name="Mikhailova N."/>
            <person name="Chertkov O."/>
            <person name="Detter J.C."/>
            <person name="Tapia R."/>
            <person name="Han C."/>
            <person name="Land M."/>
            <person name="Hauser L."/>
            <person name="Markowitz V."/>
            <person name="Cheng J.-F."/>
            <person name="Hugenholtz P."/>
            <person name="Woyke T."/>
            <person name="Wu D."/>
            <person name="Gronow S."/>
            <person name="Wellnitz S."/>
            <person name="Brambilla E."/>
            <person name="Klenk H.-P."/>
            <person name="Eisen J.A."/>
        </authorList>
    </citation>
    <scope>NUCLEOTIDE SEQUENCE [LARGE SCALE GENOMIC DNA]</scope>
    <source>
        <strain evidence="4">ATCC BAA-1111 / DSM 21527 / NCTC 11395 / H</strain>
    </source>
</reference>
<dbReference type="InterPro" id="IPR050194">
    <property type="entry name" value="Glycosyltransferase_grp1"/>
</dbReference>
<dbReference type="Proteomes" id="UP000006048">
    <property type="component" value="Chromosome"/>
</dbReference>
<dbReference type="InterPro" id="IPR001296">
    <property type="entry name" value="Glyco_trans_1"/>
</dbReference>
<evidence type="ECO:0000313" key="3">
    <source>
        <dbReference type="EMBL" id="AFM14709.1"/>
    </source>
</evidence>
<dbReference type="RefSeq" id="WP_014805185.1">
    <property type="nucleotide sequence ID" value="NC_018020.1"/>
</dbReference>
<dbReference type="PANTHER" id="PTHR45947:SF3">
    <property type="entry name" value="SULFOQUINOVOSYL TRANSFERASE SQD2"/>
    <property type="match status" value="1"/>
</dbReference>
<dbReference type="InterPro" id="IPR028098">
    <property type="entry name" value="Glyco_trans_4-like_N"/>
</dbReference>
<protein>
    <submittedName>
        <fullName evidence="3">Glycosyl transferase group 1</fullName>
    </submittedName>
</protein>
<dbReference type="AlphaFoldDB" id="I4BBQ2"/>
<organism evidence="3 4">
    <name type="scientific">Turneriella parva (strain ATCC BAA-1111 / DSM 21527 / NCTC 11395 / H)</name>
    <name type="common">Leptospira parva</name>
    <dbReference type="NCBI Taxonomy" id="869212"/>
    <lineage>
        <taxon>Bacteria</taxon>
        <taxon>Pseudomonadati</taxon>
        <taxon>Spirochaetota</taxon>
        <taxon>Spirochaetia</taxon>
        <taxon>Leptospirales</taxon>
        <taxon>Leptospiraceae</taxon>
        <taxon>Turneriella</taxon>
    </lineage>
</organism>
<dbReference type="STRING" id="869212.Turpa_4075"/>